<dbReference type="Proteomes" id="UP000054538">
    <property type="component" value="Unassembled WGS sequence"/>
</dbReference>
<sequence length="85" mass="9121">ACAICLGWFLHDIKVCTSSTLWDGSEALSKCSVDSRIINQKGTILCFDWQCPNGCESLSHSSKHECSGCGSKSHGAQSCPRGLKD</sequence>
<reference evidence="3" key="2">
    <citation type="submission" date="2015-01" db="EMBL/GenBank/DDBJ databases">
        <title>Evolutionary Origins and Diversification of the Mycorrhizal Mutualists.</title>
        <authorList>
            <consortium name="DOE Joint Genome Institute"/>
            <consortium name="Mycorrhizal Genomics Consortium"/>
            <person name="Kohler A."/>
            <person name="Kuo A."/>
            <person name="Nagy L.G."/>
            <person name="Floudas D."/>
            <person name="Copeland A."/>
            <person name="Barry K.W."/>
            <person name="Cichocki N."/>
            <person name="Veneault-Fourrey C."/>
            <person name="LaButti K."/>
            <person name="Lindquist E.A."/>
            <person name="Lipzen A."/>
            <person name="Lundell T."/>
            <person name="Morin E."/>
            <person name="Murat C."/>
            <person name="Riley R."/>
            <person name="Ohm R."/>
            <person name="Sun H."/>
            <person name="Tunlid A."/>
            <person name="Henrissat B."/>
            <person name="Grigoriev I.V."/>
            <person name="Hibbett D.S."/>
            <person name="Martin F."/>
        </authorList>
    </citation>
    <scope>NUCLEOTIDE SEQUENCE [LARGE SCALE GENOMIC DNA]</scope>
    <source>
        <strain evidence="3">Ve08.2h10</strain>
    </source>
</reference>
<evidence type="ECO:0000313" key="3">
    <source>
        <dbReference type="Proteomes" id="UP000054538"/>
    </source>
</evidence>
<dbReference type="AlphaFoldDB" id="A0A0D0D3B7"/>
<dbReference type="EMBL" id="KN828878">
    <property type="protein sequence ID" value="KIK74424.1"/>
    <property type="molecule type" value="Genomic_DNA"/>
</dbReference>
<evidence type="ECO:0000313" key="2">
    <source>
        <dbReference type="EMBL" id="KIK74424.1"/>
    </source>
</evidence>
<protein>
    <submittedName>
        <fullName evidence="2">Uncharacterized protein</fullName>
    </submittedName>
</protein>
<feature type="non-terminal residue" evidence="2">
    <location>
        <position position="1"/>
    </location>
</feature>
<organism evidence="2 3">
    <name type="scientific">Paxillus rubicundulus Ve08.2h10</name>
    <dbReference type="NCBI Taxonomy" id="930991"/>
    <lineage>
        <taxon>Eukaryota</taxon>
        <taxon>Fungi</taxon>
        <taxon>Dikarya</taxon>
        <taxon>Basidiomycota</taxon>
        <taxon>Agaricomycotina</taxon>
        <taxon>Agaricomycetes</taxon>
        <taxon>Agaricomycetidae</taxon>
        <taxon>Boletales</taxon>
        <taxon>Paxilineae</taxon>
        <taxon>Paxillaceae</taxon>
        <taxon>Paxillus</taxon>
    </lineage>
</organism>
<reference evidence="2 3" key="1">
    <citation type="submission" date="2014-04" db="EMBL/GenBank/DDBJ databases">
        <authorList>
            <consortium name="DOE Joint Genome Institute"/>
            <person name="Kuo A."/>
            <person name="Kohler A."/>
            <person name="Jargeat P."/>
            <person name="Nagy L.G."/>
            <person name="Floudas D."/>
            <person name="Copeland A."/>
            <person name="Barry K.W."/>
            <person name="Cichocki N."/>
            <person name="Veneault-Fourrey C."/>
            <person name="LaButti K."/>
            <person name="Lindquist E.A."/>
            <person name="Lipzen A."/>
            <person name="Lundell T."/>
            <person name="Morin E."/>
            <person name="Murat C."/>
            <person name="Sun H."/>
            <person name="Tunlid A."/>
            <person name="Henrissat B."/>
            <person name="Grigoriev I.V."/>
            <person name="Hibbett D.S."/>
            <person name="Martin F."/>
            <person name="Nordberg H.P."/>
            <person name="Cantor M.N."/>
            <person name="Hua S.X."/>
        </authorList>
    </citation>
    <scope>NUCLEOTIDE SEQUENCE [LARGE SCALE GENOMIC DNA]</scope>
    <source>
        <strain evidence="2 3">Ve08.2h10</strain>
    </source>
</reference>
<dbReference type="InParanoid" id="A0A0D0D3B7"/>
<name>A0A0D0D3B7_9AGAM</name>
<evidence type="ECO:0000256" key="1">
    <source>
        <dbReference type="SAM" id="MobiDB-lite"/>
    </source>
</evidence>
<keyword evidence="3" id="KW-1185">Reference proteome</keyword>
<gene>
    <name evidence="2" type="ORF">PAXRUDRAFT_175751</name>
</gene>
<accession>A0A0D0D3B7</accession>
<dbReference type="HOGENOM" id="CLU_131643_2_0_1"/>
<proteinExistence type="predicted"/>
<dbReference type="OrthoDB" id="2158839at2759"/>
<feature type="region of interest" description="Disordered" evidence="1">
    <location>
        <begin position="65"/>
        <end position="85"/>
    </location>
</feature>